<dbReference type="SUPFAM" id="SSF140931">
    <property type="entry name" value="Fic-like"/>
    <property type="match status" value="1"/>
</dbReference>
<feature type="active site" evidence="1">
    <location>
        <position position="208"/>
    </location>
</feature>
<dbReference type="InterPro" id="IPR036597">
    <property type="entry name" value="Fido-like_dom_sf"/>
</dbReference>
<evidence type="ECO:0000256" key="1">
    <source>
        <dbReference type="PIRSR" id="PIRSR640198-1"/>
    </source>
</evidence>
<evidence type="ECO:0000313" key="6">
    <source>
        <dbReference type="Proteomes" id="UP000006810"/>
    </source>
</evidence>
<organism evidence="5 6">
    <name type="scientific">Mycoplasmopsis fermentans (strain ATCC 19989 / NBRC 14854 / NCTC 10117 / PG18)</name>
    <name type="common">Mycoplasma fermentans</name>
    <dbReference type="NCBI Taxonomy" id="496833"/>
    <lineage>
        <taxon>Bacteria</taxon>
        <taxon>Bacillati</taxon>
        <taxon>Mycoplasmatota</taxon>
        <taxon>Mycoplasmoidales</taxon>
        <taxon>Metamycoplasmataceae</taxon>
        <taxon>Mycoplasmopsis</taxon>
    </lineage>
</organism>
<keyword evidence="2" id="KW-0067">ATP-binding</keyword>
<dbReference type="Proteomes" id="UP000006810">
    <property type="component" value="Chromosome"/>
</dbReference>
<dbReference type="GO" id="GO:0005524">
    <property type="term" value="F:ATP binding"/>
    <property type="evidence" value="ECO:0007669"/>
    <property type="project" value="UniProtKB-KW"/>
</dbReference>
<evidence type="ECO:0000313" key="5">
    <source>
        <dbReference type="EMBL" id="BAH69894.1"/>
    </source>
</evidence>
<feature type="site" description="Important for autoinhibition of adenylyltransferase activity" evidence="3">
    <location>
        <position position="72"/>
    </location>
</feature>
<dbReference type="InterPro" id="IPR040198">
    <property type="entry name" value="Fido_containing"/>
</dbReference>
<keyword evidence="6" id="KW-1185">Reference proteome</keyword>
<dbReference type="Gene3D" id="1.10.3290.10">
    <property type="entry name" value="Fido-like domain"/>
    <property type="match status" value="1"/>
</dbReference>
<evidence type="ECO:0000256" key="3">
    <source>
        <dbReference type="PIRSR" id="PIRSR640198-3"/>
    </source>
</evidence>
<name>C4XFH2_MYCFP</name>
<dbReference type="Pfam" id="PF02661">
    <property type="entry name" value="Fic"/>
    <property type="match status" value="1"/>
</dbReference>
<feature type="domain" description="Fido" evidence="4">
    <location>
        <begin position="120"/>
        <end position="281"/>
    </location>
</feature>
<proteinExistence type="predicted"/>
<dbReference type="PANTHER" id="PTHR13504">
    <property type="entry name" value="FIDO DOMAIN-CONTAINING PROTEIN DDB_G0283145"/>
    <property type="match status" value="1"/>
</dbReference>
<dbReference type="PROSITE" id="PS51459">
    <property type="entry name" value="FIDO"/>
    <property type="match status" value="1"/>
</dbReference>
<dbReference type="AlphaFoldDB" id="C4XFH2"/>
<keyword evidence="2" id="KW-0547">Nucleotide-binding</keyword>
<dbReference type="PATRIC" id="fig|496833.3.peg.221"/>
<reference evidence="5 6" key="1">
    <citation type="journal article" date="2009" name="Curr. Microbiol.">
        <title>Molecular cloning and expression of a novel cholinephosphotransferase involved in glycoglycerophospholipid biosynthesis of Mycoplasma fermentans.</title>
        <authorList>
            <person name="Ishida N."/>
            <person name="Irikura D."/>
            <person name="Matsuda K."/>
            <person name="Sato S."/>
            <person name="Asano K."/>
        </authorList>
    </citation>
    <scope>NUCLEOTIDE SEQUENCE [LARGE SCALE GENOMIC DNA]</scope>
    <source>
        <strain evidence="6">ATCC 19989 / NBRC 14854 / NCTC 10117 / PG18</strain>
    </source>
</reference>
<dbReference type="KEGG" id="mfp:MBIO_0629"/>
<evidence type="ECO:0000256" key="2">
    <source>
        <dbReference type="PIRSR" id="PIRSR640198-2"/>
    </source>
</evidence>
<sequence length="389" mass="45521">MFVLYLFLIWYNIYMKKELELSFKYTDELVNYLLKIEKYKSSLEFLSLPTRSKQRIQFEAKIKQTHFSTSIEGNVLNIEQVKNVINNKTHQTRIKAEQEVLNYWEALSFLERSKKAKIKITKDFIFSLHNIIEAKSSRITKIDFRQPTPLGVLFAVYDSVTKSPEYIPPEAKDINILIDELITWINENQHLPSAIRAAIIHYAFVTIHPFEDGNGRSARALATYSLMLDDYDFKGFNSFEEYYSNNLNEYYQALQMDLSPLFYNGRNKLPHLEKWITYFCKIMALNAQNIYLSALEASTKDNSYNDLLNNLNKKDLTLLRYCIENKKSIILIKDLALVFGVTSRAISKWTKDWIDKDILVPNSGTKRIASYKLNKKYAKFKVSDLGFID</sequence>
<protein>
    <recommendedName>
        <fullName evidence="4">Fido domain-containing protein</fullName>
    </recommendedName>
</protein>
<dbReference type="HOGENOM" id="CLU_047250_2_2_14"/>
<dbReference type="InterPro" id="IPR003812">
    <property type="entry name" value="Fido"/>
</dbReference>
<evidence type="ECO:0000259" key="4">
    <source>
        <dbReference type="PROSITE" id="PS51459"/>
    </source>
</evidence>
<dbReference type="EMBL" id="AP009608">
    <property type="protein sequence ID" value="BAH69894.1"/>
    <property type="molecule type" value="Genomic_DNA"/>
</dbReference>
<feature type="binding site" evidence="2">
    <location>
        <begin position="212"/>
        <end position="219"/>
    </location>
    <ligand>
        <name>ATP</name>
        <dbReference type="ChEBI" id="CHEBI:30616"/>
    </ligand>
</feature>
<accession>C4XFH2</accession>
<gene>
    <name evidence="5" type="ordered locus">MBIO_0629</name>
</gene>
<dbReference type="PANTHER" id="PTHR13504:SF38">
    <property type="entry name" value="FIDO DOMAIN-CONTAINING PROTEIN"/>
    <property type="match status" value="1"/>
</dbReference>
<dbReference type="eggNOG" id="COG3177">
    <property type="taxonomic scope" value="Bacteria"/>
</dbReference>